<accession>A0A553QA98</accession>
<feature type="non-terminal residue" evidence="3">
    <location>
        <position position="1"/>
    </location>
</feature>
<name>A0A553QA98_9TELE</name>
<keyword evidence="4" id="KW-1185">Reference proteome</keyword>
<feature type="compositionally biased region" description="Polar residues" evidence="2">
    <location>
        <begin position="89"/>
        <end position="98"/>
    </location>
</feature>
<proteinExistence type="predicted"/>
<evidence type="ECO:0000313" key="3">
    <source>
        <dbReference type="EMBL" id="TRY86866.1"/>
    </source>
</evidence>
<dbReference type="InterPro" id="IPR051860">
    <property type="entry name" value="Plasmodium_CSP_Invasion"/>
</dbReference>
<gene>
    <name evidence="3" type="ORF">DNTS_002557</name>
</gene>
<feature type="compositionally biased region" description="Basic and acidic residues" evidence="2">
    <location>
        <begin position="285"/>
        <end position="331"/>
    </location>
</feature>
<protein>
    <submittedName>
        <fullName evidence="3">Uncharacterized protein</fullName>
    </submittedName>
</protein>
<feature type="region of interest" description="Disordered" evidence="2">
    <location>
        <begin position="250"/>
        <end position="356"/>
    </location>
</feature>
<reference evidence="3 4" key="1">
    <citation type="journal article" date="2019" name="Sci. Data">
        <title>Hybrid genome assembly and annotation of Danionella translucida.</title>
        <authorList>
            <person name="Kadobianskyi M."/>
            <person name="Schulze L."/>
            <person name="Schuelke M."/>
            <person name="Judkewitz B."/>
        </authorList>
    </citation>
    <scope>NUCLEOTIDE SEQUENCE [LARGE SCALE GENOMIC DNA]</scope>
    <source>
        <strain evidence="3 4">Bolton</strain>
    </source>
</reference>
<feature type="region of interest" description="Disordered" evidence="2">
    <location>
        <begin position="143"/>
        <end position="170"/>
    </location>
</feature>
<dbReference type="Proteomes" id="UP000316079">
    <property type="component" value="Unassembled WGS sequence"/>
</dbReference>
<dbReference type="PANTHER" id="PTHR44826:SF3">
    <property type="entry name" value="SPORE COAT PROTEIN SP85"/>
    <property type="match status" value="1"/>
</dbReference>
<dbReference type="PANTHER" id="PTHR44826">
    <property type="entry name" value="SPORE COAT PROTEIN SP85"/>
    <property type="match status" value="1"/>
</dbReference>
<evidence type="ECO:0000256" key="2">
    <source>
        <dbReference type="SAM" id="MobiDB-lite"/>
    </source>
</evidence>
<feature type="compositionally biased region" description="Basic and acidic residues" evidence="2">
    <location>
        <begin position="250"/>
        <end position="268"/>
    </location>
</feature>
<feature type="compositionally biased region" description="Basic and acidic residues" evidence="2">
    <location>
        <begin position="152"/>
        <end position="165"/>
    </location>
</feature>
<evidence type="ECO:0000256" key="1">
    <source>
        <dbReference type="ARBA" id="ARBA00022737"/>
    </source>
</evidence>
<evidence type="ECO:0000313" key="4">
    <source>
        <dbReference type="Proteomes" id="UP000316079"/>
    </source>
</evidence>
<dbReference type="AlphaFoldDB" id="A0A553QA98"/>
<feature type="compositionally biased region" description="Basic and acidic residues" evidence="2">
    <location>
        <begin position="339"/>
        <end position="350"/>
    </location>
</feature>
<comment type="caution">
    <text evidence="3">The sequence shown here is derived from an EMBL/GenBank/DDBJ whole genome shotgun (WGS) entry which is preliminary data.</text>
</comment>
<sequence length="356" mass="42047">IHPPTHPSILLFICETINPPINPFNQTIHPTIHPPIHTPIHPAIHLLIRPFIYLSNHPSIKQFIHPPTHPCFNSSVKLLTHPPIKPFNHPSTELSNHPSIDPPSHPSAHPDRARYILKVNDVWRPHKHTLVTGAVNTKLLSRGQQGHWPHHQAMDDEKSSDESSRIKGSAHLGGDALAGSVFQEESDHVHVVLLGSHDLSGFTFVEASTVAPTNHSWALSPYPCLEVYSSTTVQQQRCYVHITIMSRDVKGREATLEKQREIEHERTTGKNLEAMRTVKKRREEKRREEKRREEKRREEKRREEKRREEKRREEKRREEKRREEKRREEKRREKRRKEYKREYKKEEEKRDKKRRD</sequence>
<dbReference type="EMBL" id="SRMA01026174">
    <property type="protein sequence ID" value="TRY86866.1"/>
    <property type="molecule type" value="Genomic_DNA"/>
</dbReference>
<keyword evidence="1" id="KW-0677">Repeat</keyword>
<dbReference type="STRING" id="623744.A0A553QA98"/>
<organism evidence="3 4">
    <name type="scientific">Danionella cerebrum</name>
    <dbReference type="NCBI Taxonomy" id="2873325"/>
    <lineage>
        <taxon>Eukaryota</taxon>
        <taxon>Metazoa</taxon>
        <taxon>Chordata</taxon>
        <taxon>Craniata</taxon>
        <taxon>Vertebrata</taxon>
        <taxon>Euteleostomi</taxon>
        <taxon>Actinopterygii</taxon>
        <taxon>Neopterygii</taxon>
        <taxon>Teleostei</taxon>
        <taxon>Ostariophysi</taxon>
        <taxon>Cypriniformes</taxon>
        <taxon>Danionidae</taxon>
        <taxon>Danioninae</taxon>
        <taxon>Danionella</taxon>
    </lineage>
</organism>
<feature type="region of interest" description="Disordered" evidence="2">
    <location>
        <begin position="87"/>
        <end position="109"/>
    </location>
</feature>